<evidence type="ECO:0000256" key="1">
    <source>
        <dbReference type="SAM" id="Phobius"/>
    </source>
</evidence>
<keyword evidence="1" id="KW-1133">Transmembrane helix</keyword>
<dbReference type="EMBL" id="CAFBNG010000073">
    <property type="protein sequence ID" value="CAB4938843.1"/>
    <property type="molecule type" value="Genomic_DNA"/>
</dbReference>
<name>A0A6J7J677_9ZZZZ</name>
<organism evidence="2">
    <name type="scientific">freshwater metagenome</name>
    <dbReference type="NCBI Taxonomy" id="449393"/>
    <lineage>
        <taxon>unclassified sequences</taxon>
        <taxon>metagenomes</taxon>
        <taxon>ecological metagenomes</taxon>
    </lineage>
</organism>
<evidence type="ECO:0000313" key="2">
    <source>
        <dbReference type="EMBL" id="CAB4938843.1"/>
    </source>
</evidence>
<proteinExistence type="predicted"/>
<reference evidence="2" key="1">
    <citation type="submission" date="2020-05" db="EMBL/GenBank/DDBJ databases">
        <authorList>
            <person name="Chiriac C."/>
            <person name="Salcher M."/>
            <person name="Ghai R."/>
            <person name="Kavagutti S V."/>
        </authorList>
    </citation>
    <scope>NUCLEOTIDE SEQUENCE</scope>
</reference>
<sequence length="134" mass="14141">MAFAQNAGVKKSLARLENCCSEAGSVESALVVIPLMVLFLISMQLVLTISARNNEIAIVQSEATRSAISHVLTPDAQVINLGEAPSLTDLALVITHRRQELINLLPAGLSGPRGINQSRASDVTGIAVVEPESK</sequence>
<gene>
    <name evidence="2" type="ORF">UFOPK3774_00511</name>
</gene>
<keyword evidence="1" id="KW-0472">Membrane</keyword>
<keyword evidence="1" id="KW-0812">Transmembrane</keyword>
<dbReference type="AlphaFoldDB" id="A0A6J7J677"/>
<accession>A0A6J7J677</accession>
<protein>
    <submittedName>
        <fullName evidence="2">Unannotated protein</fullName>
    </submittedName>
</protein>
<feature type="transmembrane region" description="Helical" evidence="1">
    <location>
        <begin position="31"/>
        <end position="51"/>
    </location>
</feature>